<dbReference type="EnsemblPlants" id="KQK88319">
    <property type="protein sequence ID" value="KQK88319"/>
    <property type="gene ID" value="SETIT_038260mg"/>
</dbReference>
<reference evidence="2" key="2">
    <citation type="submission" date="2018-08" db="UniProtKB">
        <authorList>
            <consortium name="EnsemblPlants"/>
        </authorList>
    </citation>
    <scope>IDENTIFICATION</scope>
    <source>
        <strain evidence="2">Yugu1</strain>
    </source>
</reference>
<evidence type="ECO:0000256" key="1">
    <source>
        <dbReference type="SAM" id="MobiDB-lite"/>
    </source>
</evidence>
<accession>K4AHA3</accession>
<protein>
    <submittedName>
        <fullName evidence="2">Uncharacterized protein</fullName>
    </submittedName>
</protein>
<dbReference type="HOGENOM" id="CLU_2487682_0_0_1"/>
<evidence type="ECO:0000313" key="2">
    <source>
        <dbReference type="EnsemblPlants" id="KQK88319"/>
    </source>
</evidence>
<evidence type="ECO:0000313" key="3">
    <source>
        <dbReference type="Proteomes" id="UP000004995"/>
    </source>
</evidence>
<keyword evidence="3" id="KW-1185">Reference proteome</keyword>
<dbReference type="InParanoid" id="K4AHA3"/>
<organism evidence="2 3">
    <name type="scientific">Setaria italica</name>
    <name type="common">Foxtail millet</name>
    <name type="synonym">Panicum italicum</name>
    <dbReference type="NCBI Taxonomy" id="4555"/>
    <lineage>
        <taxon>Eukaryota</taxon>
        <taxon>Viridiplantae</taxon>
        <taxon>Streptophyta</taxon>
        <taxon>Embryophyta</taxon>
        <taxon>Tracheophyta</taxon>
        <taxon>Spermatophyta</taxon>
        <taxon>Magnoliopsida</taxon>
        <taxon>Liliopsida</taxon>
        <taxon>Poales</taxon>
        <taxon>Poaceae</taxon>
        <taxon>PACMAD clade</taxon>
        <taxon>Panicoideae</taxon>
        <taxon>Panicodae</taxon>
        <taxon>Paniceae</taxon>
        <taxon>Cenchrinae</taxon>
        <taxon>Setaria</taxon>
    </lineage>
</organism>
<sequence>MIGHALQRRDQEQPPLDLGSGEMRSTEERWRVPVRPHVCWSLWLSKTHVPRLRCCPSCSPFRHVFKRGESAIDESEIPARGEWNSMD</sequence>
<dbReference type="Proteomes" id="UP000004995">
    <property type="component" value="Unassembled WGS sequence"/>
</dbReference>
<dbReference type="AlphaFoldDB" id="K4AHA3"/>
<reference evidence="3" key="1">
    <citation type="journal article" date="2012" name="Nat. Biotechnol.">
        <title>Reference genome sequence of the model plant Setaria.</title>
        <authorList>
            <person name="Bennetzen J.L."/>
            <person name="Schmutz J."/>
            <person name="Wang H."/>
            <person name="Percifield R."/>
            <person name="Hawkins J."/>
            <person name="Pontaroli A.C."/>
            <person name="Estep M."/>
            <person name="Feng L."/>
            <person name="Vaughn J.N."/>
            <person name="Grimwood J."/>
            <person name="Jenkins J."/>
            <person name="Barry K."/>
            <person name="Lindquist E."/>
            <person name="Hellsten U."/>
            <person name="Deshpande S."/>
            <person name="Wang X."/>
            <person name="Wu X."/>
            <person name="Mitros T."/>
            <person name="Triplett J."/>
            <person name="Yang X."/>
            <person name="Ye C.Y."/>
            <person name="Mauro-Herrera M."/>
            <person name="Wang L."/>
            <person name="Li P."/>
            <person name="Sharma M."/>
            <person name="Sharma R."/>
            <person name="Ronald P.C."/>
            <person name="Panaud O."/>
            <person name="Kellogg E.A."/>
            <person name="Brutnell T.P."/>
            <person name="Doust A.N."/>
            <person name="Tuskan G.A."/>
            <person name="Rokhsar D."/>
            <person name="Devos K.M."/>
        </authorList>
    </citation>
    <scope>NUCLEOTIDE SEQUENCE [LARGE SCALE GENOMIC DNA]</scope>
    <source>
        <strain evidence="3">cv. Yugu1</strain>
    </source>
</reference>
<proteinExistence type="predicted"/>
<dbReference type="Gramene" id="KQK88319">
    <property type="protein sequence ID" value="KQK88319"/>
    <property type="gene ID" value="SETIT_038260mg"/>
</dbReference>
<name>K4AHA3_SETIT</name>
<feature type="region of interest" description="Disordered" evidence="1">
    <location>
        <begin position="1"/>
        <end position="29"/>
    </location>
</feature>
<dbReference type="EMBL" id="AGNK02005516">
    <property type="status" value="NOT_ANNOTATED_CDS"/>
    <property type="molecule type" value="Genomic_DNA"/>
</dbReference>